<accession>A0A9N7RJD6</accession>
<evidence type="ECO:0008006" key="4">
    <source>
        <dbReference type="Google" id="ProtNLM"/>
    </source>
</evidence>
<keyword evidence="3" id="KW-1185">Reference proteome</keyword>
<reference evidence="2" key="1">
    <citation type="submission" date="2019-12" db="EMBL/GenBank/DDBJ databases">
        <authorList>
            <person name="Scholes J."/>
        </authorList>
    </citation>
    <scope>NUCLEOTIDE SEQUENCE</scope>
</reference>
<feature type="region of interest" description="Disordered" evidence="1">
    <location>
        <begin position="133"/>
        <end position="154"/>
    </location>
</feature>
<evidence type="ECO:0000256" key="1">
    <source>
        <dbReference type="SAM" id="MobiDB-lite"/>
    </source>
</evidence>
<dbReference type="AlphaFoldDB" id="A0A9N7RJD6"/>
<dbReference type="Proteomes" id="UP001153555">
    <property type="component" value="Unassembled WGS sequence"/>
</dbReference>
<dbReference type="EMBL" id="CACSLK010027816">
    <property type="protein sequence ID" value="CAA0830270.1"/>
    <property type="molecule type" value="Genomic_DNA"/>
</dbReference>
<organism evidence="2 3">
    <name type="scientific">Striga hermonthica</name>
    <name type="common">Purple witchweed</name>
    <name type="synonym">Buchnera hermonthica</name>
    <dbReference type="NCBI Taxonomy" id="68872"/>
    <lineage>
        <taxon>Eukaryota</taxon>
        <taxon>Viridiplantae</taxon>
        <taxon>Streptophyta</taxon>
        <taxon>Embryophyta</taxon>
        <taxon>Tracheophyta</taxon>
        <taxon>Spermatophyta</taxon>
        <taxon>Magnoliopsida</taxon>
        <taxon>eudicotyledons</taxon>
        <taxon>Gunneridae</taxon>
        <taxon>Pentapetalae</taxon>
        <taxon>asterids</taxon>
        <taxon>lamiids</taxon>
        <taxon>Lamiales</taxon>
        <taxon>Orobanchaceae</taxon>
        <taxon>Buchnereae</taxon>
        <taxon>Striga</taxon>
    </lineage>
</organism>
<feature type="compositionally biased region" description="Basic and acidic residues" evidence="1">
    <location>
        <begin position="135"/>
        <end position="148"/>
    </location>
</feature>
<proteinExistence type="predicted"/>
<sequence length="239" mass="28050">MKILGFEGSRFTWKWGRVHERLDRALVNEKWDTPFGKTVVKHLPSAMSDHSPLLISFRGRVNLPKRGGFFKYWAAWEAHDNWEDWLTANWNNDLEFLEAIWKLTANINDWKYNIFESRLDIIDLFPTTENGELQPQDRLEQNPERDSNSKSNCISNHRKERRNCNLIIANCIAGKDHYKLQPLGYAGVPRRAYWIWRGILSSRDVIRKALLFIIGNGNSTRVWVDPQGIQYQLLTLVKP</sequence>
<dbReference type="InterPro" id="IPR036691">
    <property type="entry name" value="Endo/exonu/phosph_ase_sf"/>
</dbReference>
<evidence type="ECO:0000313" key="2">
    <source>
        <dbReference type="EMBL" id="CAA0830270.1"/>
    </source>
</evidence>
<dbReference type="PANTHER" id="PTHR33710:SF71">
    <property type="entry name" value="ENDONUCLEASE_EXONUCLEASE_PHOSPHATASE DOMAIN-CONTAINING PROTEIN"/>
    <property type="match status" value="1"/>
</dbReference>
<dbReference type="PANTHER" id="PTHR33710">
    <property type="entry name" value="BNAC02G09200D PROTEIN"/>
    <property type="match status" value="1"/>
</dbReference>
<name>A0A9N7RJD6_STRHE</name>
<protein>
    <recommendedName>
        <fullName evidence="4">Reverse transcriptase</fullName>
    </recommendedName>
</protein>
<evidence type="ECO:0000313" key="3">
    <source>
        <dbReference type="Proteomes" id="UP001153555"/>
    </source>
</evidence>
<dbReference type="OrthoDB" id="1748181at2759"/>
<gene>
    <name evidence="2" type="ORF">SHERM_25710</name>
</gene>
<dbReference type="SUPFAM" id="SSF56219">
    <property type="entry name" value="DNase I-like"/>
    <property type="match status" value="1"/>
</dbReference>
<comment type="caution">
    <text evidence="2">The sequence shown here is derived from an EMBL/GenBank/DDBJ whole genome shotgun (WGS) entry which is preliminary data.</text>
</comment>